<dbReference type="Gene3D" id="1.10.220.160">
    <property type="match status" value="1"/>
</dbReference>
<feature type="region of interest" description="Disordered" evidence="5">
    <location>
        <begin position="200"/>
        <end position="236"/>
    </location>
</feature>
<dbReference type="GO" id="GO:0032259">
    <property type="term" value="P:methylation"/>
    <property type="evidence" value="ECO:0007669"/>
    <property type="project" value="UniProtKB-KW"/>
</dbReference>
<dbReference type="PROSITE" id="PS50005">
    <property type="entry name" value="TPR"/>
    <property type="match status" value="1"/>
</dbReference>
<evidence type="ECO:0000256" key="4">
    <source>
        <dbReference type="PROSITE-ProRule" id="PRU00339"/>
    </source>
</evidence>
<dbReference type="GO" id="GO:0005634">
    <property type="term" value="C:nucleus"/>
    <property type="evidence" value="ECO:0007669"/>
    <property type="project" value="TreeGrafter"/>
</dbReference>
<dbReference type="InterPro" id="IPR046341">
    <property type="entry name" value="SET_dom_sf"/>
</dbReference>
<dbReference type="Gene3D" id="1.25.40.10">
    <property type="entry name" value="Tetratricopeptide repeat domain"/>
    <property type="match status" value="1"/>
</dbReference>
<evidence type="ECO:0000256" key="3">
    <source>
        <dbReference type="ARBA" id="ARBA00022691"/>
    </source>
</evidence>
<dbReference type="InterPro" id="IPR052097">
    <property type="entry name" value="SET-MYND_domain_protein"/>
</dbReference>
<evidence type="ECO:0000256" key="1">
    <source>
        <dbReference type="ARBA" id="ARBA00022603"/>
    </source>
</evidence>
<evidence type="ECO:0000256" key="2">
    <source>
        <dbReference type="ARBA" id="ARBA00022679"/>
    </source>
</evidence>
<dbReference type="AlphaFoldDB" id="A0A1D1ZT43"/>
<protein>
    <submittedName>
        <fullName evidence="6">Uncharacterized protein</fullName>
    </submittedName>
</protein>
<dbReference type="SMART" id="SM00028">
    <property type="entry name" value="TPR"/>
    <property type="match status" value="2"/>
</dbReference>
<accession>A0A1D1ZT43</accession>
<gene>
    <name evidence="6" type="ORF">g.63615</name>
</gene>
<proteinExistence type="predicted"/>
<dbReference type="InterPro" id="IPR019734">
    <property type="entry name" value="TPR_rpt"/>
</dbReference>
<dbReference type="Gene3D" id="6.10.140.2220">
    <property type="match status" value="1"/>
</dbReference>
<dbReference type="SUPFAM" id="SSF82199">
    <property type="entry name" value="SET domain"/>
    <property type="match status" value="1"/>
</dbReference>
<dbReference type="GO" id="GO:0042826">
    <property type="term" value="F:histone deacetylase binding"/>
    <property type="evidence" value="ECO:0007669"/>
    <property type="project" value="TreeGrafter"/>
</dbReference>
<keyword evidence="4" id="KW-0802">TPR repeat</keyword>
<evidence type="ECO:0000256" key="5">
    <source>
        <dbReference type="SAM" id="MobiDB-lite"/>
    </source>
</evidence>
<keyword evidence="2" id="KW-0808">Transferase</keyword>
<dbReference type="Gene3D" id="2.170.270.10">
    <property type="entry name" value="SET domain"/>
    <property type="match status" value="1"/>
</dbReference>
<dbReference type="EMBL" id="GDKF01008595">
    <property type="protein sequence ID" value="JAT70027.1"/>
    <property type="molecule type" value="Transcribed_RNA"/>
</dbReference>
<dbReference type="PANTHER" id="PTHR46165">
    <property type="entry name" value="SET AND MYND DOMAIN-CONTAINING PROTEIN 4"/>
    <property type="match status" value="1"/>
</dbReference>
<name>A0A1D1ZT43_AUXPR</name>
<dbReference type="GO" id="GO:0005737">
    <property type="term" value="C:cytoplasm"/>
    <property type="evidence" value="ECO:0007669"/>
    <property type="project" value="TreeGrafter"/>
</dbReference>
<dbReference type="InterPro" id="IPR011990">
    <property type="entry name" value="TPR-like_helical_dom_sf"/>
</dbReference>
<dbReference type="PANTHER" id="PTHR46165:SF2">
    <property type="entry name" value="SET AND MYND DOMAIN-CONTAINING PROTEIN 4"/>
    <property type="match status" value="1"/>
</dbReference>
<reference evidence="6" key="1">
    <citation type="submission" date="2015-08" db="EMBL/GenBank/DDBJ databases">
        <authorList>
            <person name="Babu N.S."/>
            <person name="Beckwith C.J."/>
            <person name="Beseler K.G."/>
            <person name="Brison A."/>
            <person name="Carone J.V."/>
            <person name="Caskin T.P."/>
            <person name="Diamond M."/>
            <person name="Durham M.E."/>
            <person name="Foxe J.M."/>
            <person name="Go M."/>
            <person name="Henderson B.A."/>
            <person name="Jones I.B."/>
            <person name="McGettigan J.A."/>
            <person name="Micheletti S.J."/>
            <person name="Nasrallah M.E."/>
            <person name="Ortiz D."/>
            <person name="Piller C.R."/>
            <person name="Privatt S.R."/>
            <person name="Schneider S.L."/>
            <person name="Sharp S."/>
            <person name="Smith T.C."/>
            <person name="Stanton J.D."/>
            <person name="Ullery H.E."/>
            <person name="Wilson R.J."/>
            <person name="Serrano M.G."/>
            <person name="Buck G."/>
            <person name="Lee V."/>
            <person name="Wang Y."/>
            <person name="Carvalho R."/>
            <person name="Voegtly L."/>
            <person name="Shi R."/>
            <person name="Duckworth R."/>
            <person name="Johnson A."/>
            <person name="Loviza R."/>
            <person name="Walstead R."/>
            <person name="Shah Z."/>
            <person name="Kiflezghi M."/>
            <person name="Wade K."/>
            <person name="Ball S.L."/>
            <person name="Bradley K.W."/>
            <person name="Asai D.J."/>
            <person name="Bowman C.A."/>
            <person name="Russell D.A."/>
            <person name="Pope W.H."/>
            <person name="Jacobs-Sera D."/>
            <person name="Hendrix R.W."/>
            <person name="Hatfull G.F."/>
        </authorList>
    </citation>
    <scope>NUCLEOTIDE SEQUENCE</scope>
</reference>
<dbReference type="GO" id="GO:0008168">
    <property type="term" value="F:methyltransferase activity"/>
    <property type="evidence" value="ECO:0007669"/>
    <property type="project" value="UniProtKB-KW"/>
</dbReference>
<feature type="compositionally biased region" description="Low complexity" evidence="5">
    <location>
        <begin position="217"/>
        <end position="228"/>
    </location>
</feature>
<keyword evidence="3" id="KW-0949">S-adenosyl-L-methionine</keyword>
<evidence type="ECO:0000313" key="6">
    <source>
        <dbReference type="EMBL" id="JAT70027.1"/>
    </source>
</evidence>
<dbReference type="SUPFAM" id="SSF48452">
    <property type="entry name" value="TPR-like"/>
    <property type="match status" value="1"/>
</dbReference>
<sequence>MAGIGGLLDSLRADVSLGTRPAAGQEGDEETYITAVWDALCRHRLLETILNQLLDRSVPGACPDHERALRHKDAGNSLFKAGLYEDATKEYDECLHWLDARAWPVQAAQAYSNRALCWLRRGQATAAEEDAGQALTLDPANAKAAFRRSSARMALEDWPGALVDALAAQASAPGPDVEAAVARCRAAVGGVENMARGGAPACAERASGPDTDGSLRQAAASPAPSQPAVRGRQAQDPRLGRELVATRQVSRGECVLREAPAAWVLGRAASQERCARCGTLLGHPPRRAVHPCLACPLALFCSPACRTGHPFHQAGGRECGRAWSRLLPANSLLALRLVLTQRGLPAPQASALAGLACGTHLFSAEERLVAAAAACLAALCWAGAEGRSLRAEDEAPLLGLATAVFRASGQVRLNAFGLHPPWNSGRDTAYAQAVYPTASLANHACRPSISVYFDGLTLCMNAVAATSAGTPLWHCYGASAAAMSRPQRRAILEGTYGFRCACRDCVNGSEEEDAELTGLRCPFTPGCTGSVLVPTRLPARLTSAWEVPAGSGICSRCRKDGTDPAHQTSLERAVGALAGVARQVEALELHMAGLAERGAWTHPEVDEAVQSLRDGLQVHWRCLPRRSLASVPLLKYLARFHLARGERGDGTAAVLCTLSTLRARFPRESSEGAAATAEAAAALEAVRGATGAGPTSPALRRHAYLEGTGLGGRAAEALLHELEDACRLPDATSELAVWFGEGGAGALLDHIRALVGLSPHARATSRAGDFV</sequence>
<organism evidence="6">
    <name type="scientific">Auxenochlorella protothecoides</name>
    <name type="common">Green microalga</name>
    <name type="synonym">Chlorella protothecoides</name>
    <dbReference type="NCBI Taxonomy" id="3075"/>
    <lineage>
        <taxon>Eukaryota</taxon>
        <taxon>Viridiplantae</taxon>
        <taxon>Chlorophyta</taxon>
        <taxon>core chlorophytes</taxon>
        <taxon>Trebouxiophyceae</taxon>
        <taxon>Chlorellales</taxon>
        <taxon>Chlorellaceae</taxon>
        <taxon>Auxenochlorella</taxon>
    </lineage>
</organism>
<keyword evidence="1" id="KW-0489">Methyltransferase</keyword>
<feature type="repeat" description="TPR" evidence="4">
    <location>
        <begin position="108"/>
        <end position="141"/>
    </location>
</feature>